<dbReference type="EMBL" id="MBFS01003692">
    <property type="protein sequence ID" value="PVU85278.1"/>
    <property type="molecule type" value="Genomic_DNA"/>
</dbReference>
<dbReference type="Pfam" id="PF01545">
    <property type="entry name" value="Cation_efflux"/>
    <property type="match status" value="1"/>
</dbReference>
<keyword evidence="2" id="KW-0813">Transport</keyword>
<feature type="transmembrane region" description="Helical" evidence="7">
    <location>
        <begin position="204"/>
        <end position="223"/>
    </location>
</feature>
<protein>
    <recommendedName>
        <fullName evidence="8">Cation efflux protein transmembrane domain-containing protein</fullName>
    </recommendedName>
</protein>
<evidence type="ECO:0000256" key="7">
    <source>
        <dbReference type="SAM" id="Phobius"/>
    </source>
</evidence>
<dbReference type="GO" id="GO:0030003">
    <property type="term" value="P:intracellular monoatomic cation homeostasis"/>
    <property type="evidence" value="ECO:0007669"/>
    <property type="project" value="UniProtKB-ARBA"/>
</dbReference>
<keyword evidence="3 7" id="KW-0812">Transmembrane</keyword>
<dbReference type="InterPro" id="IPR050291">
    <property type="entry name" value="CDF_Transporter"/>
</dbReference>
<accession>A0A2T9XYX3</accession>
<feature type="transmembrane region" description="Helical" evidence="7">
    <location>
        <begin position="162"/>
        <end position="183"/>
    </location>
</feature>
<dbReference type="PANTHER" id="PTHR43840:SF13">
    <property type="entry name" value="CATION EFFLUX PROTEIN CYTOPLASMIC DOMAIN-CONTAINING PROTEIN"/>
    <property type="match status" value="1"/>
</dbReference>
<dbReference type="Gene3D" id="1.20.1510.10">
    <property type="entry name" value="Cation efflux protein transmembrane domain"/>
    <property type="match status" value="1"/>
</dbReference>
<dbReference type="AlphaFoldDB" id="A0A2T9XYX3"/>
<feature type="region of interest" description="Disordered" evidence="6">
    <location>
        <begin position="1"/>
        <end position="51"/>
    </location>
</feature>
<feature type="transmembrane region" description="Helical" evidence="7">
    <location>
        <begin position="243"/>
        <end position="261"/>
    </location>
</feature>
<feature type="compositionally biased region" description="Polar residues" evidence="6">
    <location>
        <begin position="31"/>
        <end position="41"/>
    </location>
</feature>
<reference evidence="9 10" key="1">
    <citation type="journal article" date="2018" name="MBio">
        <title>Comparative Genomics Reveals the Core Gene Toolbox for the Fungus-Insect Symbiosis.</title>
        <authorList>
            <person name="Wang Y."/>
            <person name="Stata M."/>
            <person name="Wang W."/>
            <person name="Stajich J.E."/>
            <person name="White M.M."/>
            <person name="Moncalvo J.M."/>
        </authorList>
    </citation>
    <scope>NUCLEOTIDE SEQUENCE [LARGE SCALE GENOMIC DNA]</scope>
    <source>
        <strain evidence="9 10">SC-DP-2</strain>
    </source>
</reference>
<dbReference type="FunFam" id="1.20.1510.10:FF:000005">
    <property type="entry name" value="Putative Cation diffusion facilitator 1"/>
    <property type="match status" value="1"/>
</dbReference>
<sequence length="402" mass="44396">MVKSVNQLNEIVPRQDLRNPHPALDIPSSPAIPSTSNNFSPDPTCVSPSEDEQMYGSLDNDVGITMYQADPLKISGKIVDDEHLALLKKQNYKMYRYYDSQNELIKSFLNSENMTEEGEEAARTAQERNDKRTKIAIYGSFAANIFLFGVQTASAVSSGSLSLIATMADSLMDIIASIILVLTSRAAAKTHWVEYPTGKHRLETVGAIVFSTLMATLSTELIIEAVRTITGKDHTPPGVSTINLVMIGTALVVKLLLFLYCRTVTGSSAVSALVVDHRNDLLLNSVGLVMSYLSVKIAWFFDPIGGIMLALLLLFTWSKEAFSNVRLIVGITADRDFLNKLTYTAMTHSDLILYVDTTPLQISHDTGESLQIKLEALPLVARAFVHVDYEYHHLPEHRIKSS</sequence>
<keyword evidence="4 7" id="KW-1133">Transmembrane helix</keyword>
<dbReference type="InterPro" id="IPR058533">
    <property type="entry name" value="Cation_efflux_TM"/>
</dbReference>
<dbReference type="PANTHER" id="PTHR43840">
    <property type="entry name" value="MITOCHONDRIAL METAL TRANSPORTER 1-RELATED"/>
    <property type="match status" value="1"/>
</dbReference>
<comment type="caution">
    <text evidence="9">The sequence shown here is derived from an EMBL/GenBank/DDBJ whole genome shotgun (WGS) entry which is preliminary data.</text>
</comment>
<evidence type="ECO:0000256" key="1">
    <source>
        <dbReference type="ARBA" id="ARBA00004141"/>
    </source>
</evidence>
<organism evidence="9 10">
    <name type="scientific">Smittium megazygosporum</name>
    <dbReference type="NCBI Taxonomy" id="133381"/>
    <lineage>
        <taxon>Eukaryota</taxon>
        <taxon>Fungi</taxon>
        <taxon>Fungi incertae sedis</taxon>
        <taxon>Zoopagomycota</taxon>
        <taxon>Kickxellomycotina</taxon>
        <taxon>Harpellomycetes</taxon>
        <taxon>Harpellales</taxon>
        <taxon>Legeriomycetaceae</taxon>
        <taxon>Smittium</taxon>
    </lineage>
</organism>
<dbReference type="GO" id="GO:0008324">
    <property type="term" value="F:monoatomic cation transmembrane transporter activity"/>
    <property type="evidence" value="ECO:0007669"/>
    <property type="project" value="InterPro"/>
</dbReference>
<evidence type="ECO:0000259" key="8">
    <source>
        <dbReference type="Pfam" id="PF01545"/>
    </source>
</evidence>
<evidence type="ECO:0000256" key="3">
    <source>
        <dbReference type="ARBA" id="ARBA00022692"/>
    </source>
</evidence>
<keyword evidence="10" id="KW-1185">Reference proteome</keyword>
<evidence type="ECO:0000256" key="6">
    <source>
        <dbReference type="SAM" id="MobiDB-lite"/>
    </source>
</evidence>
<evidence type="ECO:0000256" key="2">
    <source>
        <dbReference type="ARBA" id="ARBA00022448"/>
    </source>
</evidence>
<dbReference type="OrthoDB" id="78296at2759"/>
<dbReference type="InterPro" id="IPR027469">
    <property type="entry name" value="Cation_efflux_TMD_sf"/>
</dbReference>
<feature type="domain" description="Cation efflux protein transmembrane" evidence="8">
    <location>
        <begin position="140"/>
        <end position="328"/>
    </location>
</feature>
<evidence type="ECO:0000313" key="10">
    <source>
        <dbReference type="Proteomes" id="UP000245609"/>
    </source>
</evidence>
<dbReference type="GO" id="GO:0016020">
    <property type="term" value="C:membrane"/>
    <property type="evidence" value="ECO:0007669"/>
    <property type="project" value="UniProtKB-SubCell"/>
</dbReference>
<dbReference type="Proteomes" id="UP000245609">
    <property type="component" value="Unassembled WGS sequence"/>
</dbReference>
<feature type="transmembrane region" description="Helical" evidence="7">
    <location>
        <begin position="281"/>
        <end position="301"/>
    </location>
</feature>
<name>A0A2T9XYX3_9FUNG</name>
<evidence type="ECO:0000256" key="5">
    <source>
        <dbReference type="ARBA" id="ARBA00023136"/>
    </source>
</evidence>
<dbReference type="STRING" id="133381.A0A2T9XYX3"/>
<evidence type="ECO:0000256" key="4">
    <source>
        <dbReference type="ARBA" id="ARBA00022989"/>
    </source>
</evidence>
<evidence type="ECO:0000313" key="9">
    <source>
        <dbReference type="EMBL" id="PVU85278.1"/>
    </source>
</evidence>
<dbReference type="GO" id="GO:0098771">
    <property type="term" value="P:inorganic ion homeostasis"/>
    <property type="evidence" value="ECO:0007669"/>
    <property type="project" value="UniProtKB-ARBA"/>
</dbReference>
<proteinExistence type="predicted"/>
<gene>
    <name evidence="9" type="ORF">BB560_007082</name>
</gene>
<dbReference type="SUPFAM" id="SSF161111">
    <property type="entry name" value="Cation efflux protein transmembrane domain-like"/>
    <property type="match status" value="1"/>
</dbReference>
<feature type="transmembrane region" description="Helical" evidence="7">
    <location>
        <begin position="135"/>
        <end position="156"/>
    </location>
</feature>
<keyword evidence="5 7" id="KW-0472">Membrane</keyword>
<comment type="subcellular location">
    <subcellularLocation>
        <location evidence="1">Membrane</location>
        <topology evidence="1">Multi-pass membrane protein</topology>
    </subcellularLocation>
</comment>